<keyword evidence="1" id="KW-1133">Transmembrane helix</keyword>
<evidence type="ECO:0000256" key="1">
    <source>
        <dbReference type="SAM" id="Phobius"/>
    </source>
</evidence>
<evidence type="ECO:0000313" key="2">
    <source>
        <dbReference type="EMBL" id="KIY63332.1"/>
    </source>
</evidence>
<keyword evidence="1" id="KW-0472">Membrane</keyword>
<feature type="transmembrane region" description="Helical" evidence="1">
    <location>
        <begin position="79"/>
        <end position="107"/>
    </location>
</feature>
<name>A0A0D7AYP1_9AGAR</name>
<feature type="transmembrane region" description="Helical" evidence="1">
    <location>
        <begin position="207"/>
        <end position="236"/>
    </location>
</feature>
<accession>A0A0D7AYP1</accession>
<gene>
    <name evidence="2" type="ORF">CYLTODRAFT_458203</name>
</gene>
<feature type="transmembrane region" description="Helical" evidence="1">
    <location>
        <begin position="157"/>
        <end position="186"/>
    </location>
</feature>
<sequence>MGSEISSMSHVSSGGIQSSSNFNSGGGFQSSSHVQWSGPRIDEDIPAVFCNPCLRRHRTTYWSPNVKTFINPPFFLSEIWAALWINIHLLLLIFIFPVGTLIGHLIIHKDSAHTAHTCFITALIGAAVFIPSFWIVFRTVKGCLTCNWRFIGDTEIWYLVHFMLLRTLVLAVPFSVVITVLGTVILRRAHHAETIGTLAKAAKVGALGGAFTIMFSSALIVVTFLCVYYGMMYLIYEPSLYMQRHPEGATRV</sequence>
<organism evidence="2 3">
    <name type="scientific">Cylindrobasidium torrendii FP15055 ss-10</name>
    <dbReference type="NCBI Taxonomy" id="1314674"/>
    <lineage>
        <taxon>Eukaryota</taxon>
        <taxon>Fungi</taxon>
        <taxon>Dikarya</taxon>
        <taxon>Basidiomycota</taxon>
        <taxon>Agaricomycotina</taxon>
        <taxon>Agaricomycetes</taxon>
        <taxon>Agaricomycetidae</taxon>
        <taxon>Agaricales</taxon>
        <taxon>Marasmiineae</taxon>
        <taxon>Physalacriaceae</taxon>
        <taxon>Cylindrobasidium</taxon>
    </lineage>
</organism>
<feature type="transmembrane region" description="Helical" evidence="1">
    <location>
        <begin position="119"/>
        <end position="137"/>
    </location>
</feature>
<protein>
    <submittedName>
        <fullName evidence="2">Uncharacterized protein</fullName>
    </submittedName>
</protein>
<dbReference type="Proteomes" id="UP000054007">
    <property type="component" value="Unassembled WGS sequence"/>
</dbReference>
<proteinExistence type="predicted"/>
<reference evidence="2 3" key="1">
    <citation type="journal article" date="2015" name="Fungal Genet. Biol.">
        <title>Evolution of novel wood decay mechanisms in Agaricales revealed by the genome sequences of Fistulina hepatica and Cylindrobasidium torrendii.</title>
        <authorList>
            <person name="Floudas D."/>
            <person name="Held B.W."/>
            <person name="Riley R."/>
            <person name="Nagy L.G."/>
            <person name="Koehler G."/>
            <person name="Ransdell A.S."/>
            <person name="Younus H."/>
            <person name="Chow J."/>
            <person name="Chiniquy J."/>
            <person name="Lipzen A."/>
            <person name="Tritt A."/>
            <person name="Sun H."/>
            <person name="Haridas S."/>
            <person name="LaButti K."/>
            <person name="Ohm R.A."/>
            <person name="Kues U."/>
            <person name="Blanchette R.A."/>
            <person name="Grigoriev I.V."/>
            <person name="Minto R.E."/>
            <person name="Hibbett D.S."/>
        </authorList>
    </citation>
    <scope>NUCLEOTIDE SEQUENCE [LARGE SCALE GENOMIC DNA]</scope>
    <source>
        <strain evidence="2 3">FP15055 ss-10</strain>
    </source>
</reference>
<dbReference type="EMBL" id="KN880703">
    <property type="protein sequence ID" value="KIY63332.1"/>
    <property type="molecule type" value="Genomic_DNA"/>
</dbReference>
<dbReference type="AlphaFoldDB" id="A0A0D7AYP1"/>
<keyword evidence="3" id="KW-1185">Reference proteome</keyword>
<evidence type="ECO:0000313" key="3">
    <source>
        <dbReference type="Proteomes" id="UP000054007"/>
    </source>
</evidence>
<keyword evidence="1" id="KW-0812">Transmembrane</keyword>